<comment type="subcellular location">
    <subcellularLocation>
        <location evidence="1">Cell membrane</location>
    </subcellularLocation>
</comment>
<evidence type="ECO:0000256" key="1">
    <source>
        <dbReference type="ARBA" id="ARBA00004236"/>
    </source>
</evidence>
<dbReference type="InterPro" id="IPR003599">
    <property type="entry name" value="Ig_sub"/>
</dbReference>
<dbReference type="SMART" id="SM00409">
    <property type="entry name" value="IG"/>
    <property type="match status" value="3"/>
</dbReference>
<evidence type="ECO:0000256" key="8">
    <source>
        <dbReference type="ARBA" id="ARBA00023319"/>
    </source>
</evidence>
<dbReference type="OrthoDB" id="6244967at2759"/>
<dbReference type="GO" id="GO:0007156">
    <property type="term" value="P:homophilic cell adhesion via plasma membrane adhesion molecules"/>
    <property type="evidence" value="ECO:0007669"/>
    <property type="project" value="TreeGrafter"/>
</dbReference>
<dbReference type="PANTHER" id="PTHR45080:SF8">
    <property type="entry name" value="IG-LIKE DOMAIN-CONTAINING PROTEIN"/>
    <property type="match status" value="1"/>
</dbReference>
<dbReference type="InterPro" id="IPR050958">
    <property type="entry name" value="Cell_Adh-Cytoskel_Orgn"/>
</dbReference>
<feature type="domain" description="Ig-like" evidence="9">
    <location>
        <begin position="103"/>
        <end position="190"/>
    </location>
</feature>
<evidence type="ECO:0000256" key="3">
    <source>
        <dbReference type="ARBA" id="ARBA00022729"/>
    </source>
</evidence>
<reference evidence="10 11" key="1">
    <citation type="journal article" date="2020" name="Cell">
        <title>Large-Scale Comparative Analyses of Tick Genomes Elucidate Their Genetic Diversity and Vector Capacities.</title>
        <authorList>
            <consortium name="Tick Genome and Microbiome Consortium (TIGMIC)"/>
            <person name="Jia N."/>
            <person name="Wang J."/>
            <person name="Shi W."/>
            <person name="Du L."/>
            <person name="Sun Y."/>
            <person name="Zhan W."/>
            <person name="Jiang J.F."/>
            <person name="Wang Q."/>
            <person name="Zhang B."/>
            <person name="Ji P."/>
            <person name="Bell-Sakyi L."/>
            <person name="Cui X.M."/>
            <person name="Yuan T.T."/>
            <person name="Jiang B.G."/>
            <person name="Yang W.F."/>
            <person name="Lam T.T."/>
            <person name="Chang Q.C."/>
            <person name="Ding S.J."/>
            <person name="Wang X.J."/>
            <person name="Zhu J.G."/>
            <person name="Ruan X.D."/>
            <person name="Zhao L."/>
            <person name="Wei J.T."/>
            <person name="Ye R.Z."/>
            <person name="Que T.C."/>
            <person name="Du C.H."/>
            <person name="Zhou Y.H."/>
            <person name="Cheng J.X."/>
            <person name="Dai P.F."/>
            <person name="Guo W.B."/>
            <person name="Han X.H."/>
            <person name="Huang E.J."/>
            <person name="Li L.F."/>
            <person name="Wei W."/>
            <person name="Gao Y.C."/>
            <person name="Liu J.Z."/>
            <person name="Shao H.Z."/>
            <person name="Wang X."/>
            <person name="Wang C.C."/>
            <person name="Yang T.C."/>
            <person name="Huo Q.B."/>
            <person name="Li W."/>
            <person name="Chen H.Y."/>
            <person name="Chen S.E."/>
            <person name="Zhou L.G."/>
            <person name="Ni X.B."/>
            <person name="Tian J.H."/>
            <person name="Sheng Y."/>
            <person name="Liu T."/>
            <person name="Pan Y.S."/>
            <person name="Xia L.Y."/>
            <person name="Li J."/>
            <person name="Zhao F."/>
            <person name="Cao W.C."/>
        </authorList>
    </citation>
    <scope>NUCLEOTIDE SEQUENCE [LARGE SCALE GENOMIC DNA]</scope>
    <source>
        <strain evidence="10">HaeL-2018</strain>
    </source>
</reference>
<name>A0A9J6FQG7_HAELO</name>
<comment type="caution">
    <text evidence="10">The sequence shown here is derived from an EMBL/GenBank/DDBJ whole genome shotgun (WGS) entry which is preliminary data.</text>
</comment>
<dbReference type="InterPro" id="IPR003598">
    <property type="entry name" value="Ig_sub2"/>
</dbReference>
<dbReference type="FunFam" id="2.60.40.10:FF:000107">
    <property type="entry name" value="Myosin, light chain kinase a"/>
    <property type="match status" value="1"/>
</dbReference>
<keyword evidence="7" id="KW-0325">Glycoprotein</keyword>
<dbReference type="InterPro" id="IPR036179">
    <property type="entry name" value="Ig-like_dom_sf"/>
</dbReference>
<dbReference type="Pfam" id="PF13927">
    <property type="entry name" value="Ig_3"/>
    <property type="match status" value="2"/>
</dbReference>
<sequence>MSTTEELRVAAVSKYLSPEMSVALRGSRVELHCIYGGTPLPVTSWSKGGVEPASSRFTFGNNGKTLIITSVQFEDEGSYECRVDNGVEDGSSHTMNLKVEAAPYWLSGPNNTDAAEEERVVFNCDAMGLPKPNLEWFVNGIPISSAKPNPRRTVLGSVLTIDSLDKSDTAVYQCNASNPHGYAFRSFYINVRAYPPTIAEPPENVTGAVLGSRVTLRCHVFGAPRPRVVWVKDGRDLSGGRHVVLDSGDLQISDVHFQDEGEYLCHASNKFGMASASTSVRVQQRTRITSPPEDLEVNGD</sequence>
<feature type="domain" description="Ig-like" evidence="9">
    <location>
        <begin position="196"/>
        <end position="283"/>
    </location>
</feature>
<dbReference type="InterPro" id="IPR013783">
    <property type="entry name" value="Ig-like_fold"/>
</dbReference>
<evidence type="ECO:0000256" key="7">
    <source>
        <dbReference type="ARBA" id="ARBA00023180"/>
    </source>
</evidence>
<keyword evidence="6" id="KW-1015">Disulfide bond</keyword>
<evidence type="ECO:0000256" key="4">
    <source>
        <dbReference type="ARBA" id="ARBA00022737"/>
    </source>
</evidence>
<dbReference type="FunFam" id="2.60.40.10:FF:000005">
    <property type="entry name" value="Neuronal cell adhesion molecule"/>
    <property type="match status" value="1"/>
</dbReference>
<keyword evidence="5" id="KW-0472">Membrane</keyword>
<dbReference type="OMA" id="WICKASG"/>
<dbReference type="Proteomes" id="UP000821853">
    <property type="component" value="Chromosome 10"/>
</dbReference>
<evidence type="ECO:0000256" key="6">
    <source>
        <dbReference type="ARBA" id="ARBA00023157"/>
    </source>
</evidence>
<dbReference type="FunFam" id="2.60.40.10:FF:000078">
    <property type="entry name" value="Neuronal cell adhesion molecule"/>
    <property type="match status" value="1"/>
</dbReference>
<evidence type="ECO:0000313" key="11">
    <source>
        <dbReference type="Proteomes" id="UP000821853"/>
    </source>
</evidence>
<keyword evidence="2" id="KW-1003">Cell membrane</keyword>
<dbReference type="InterPro" id="IPR007110">
    <property type="entry name" value="Ig-like_dom"/>
</dbReference>
<feature type="domain" description="Ig-like" evidence="9">
    <location>
        <begin position="26"/>
        <end position="98"/>
    </location>
</feature>
<evidence type="ECO:0000259" key="9">
    <source>
        <dbReference type="PROSITE" id="PS50835"/>
    </source>
</evidence>
<dbReference type="EMBL" id="JABSTR010000002">
    <property type="protein sequence ID" value="KAH9364497.1"/>
    <property type="molecule type" value="Genomic_DNA"/>
</dbReference>
<dbReference type="PROSITE" id="PS50835">
    <property type="entry name" value="IG_LIKE"/>
    <property type="match status" value="3"/>
</dbReference>
<dbReference type="VEuPathDB" id="VectorBase:HLOH_058972"/>
<evidence type="ECO:0000256" key="2">
    <source>
        <dbReference type="ARBA" id="ARBA00022475"/>
    </source>
</evidence>
<organism evidence="10 11">
    <name type="scientific">Haemaphysalis longicornis</name>
    <name type="common">Bush tick</name>
    <dbReference type="NCBI Taxonomy" id="44386"/>
    <lineage>
        <taxon>Eukaryota</taxon>
        <taxon>Metazoa</taxon>
        <taxon>Ecdysozoa</taxon>
        <taxon>Arthropoda</taxon>
        <taxon>Chelicerata</taxon>
        <taxon>Arachnida</taxon>
        <taxon>Acari</taxon>
        <taxon>Parasitiformes</taxon>
        <taxon>Ixodida</taxon>
        <taxon>Ixodoidea</taxon>
        <taxon>Ixodidae</taxon>
        <taxon>Haemaphysalinae</taxon>
        <taxon>Haemaphysalis</taxon>
    </lineage>
</organism>
<keyword evidence="4" id="KW-0677">Repeat</keyword>
<evidence type="ECO:0000313" key="10">
    <source>
        <dbReference type="EMBL" id="KAH9364497.1"/>
    </source>
</evidence>
<dbReference type="InterPro" id="IPR013098">
    <property type="entry name" value="Ig_I-set"/>
</dbReference>
<evidence type="ECO:0000256" key="5">
    <source>
        <dbReference type="ARBA" id="ARBA00023136"/>
    </source>
</evidence>
<keyword evidence="8" id="KW-0393">Immunoglobulin domain</keyword>
<protein>
    <recommendedName>
        <fullName evidence="9">Ig-like domain-containing protein</fullName>
    </recommendedName>
</protein>
<dbReference type="SMART" id="SM00408">
    <property type="entry name" value="IGc2"/>
    <property type="match status" value="3"/>
</dbReference>
<gene>
    <name evidence="10" type="ORF">HPB48_018687</name>
</gene>
<dbReference type="AlphaFoldDB" id="A0A9J6FQG7"/>
<dbReference type="GO" id="GO:0005886">
    <property type="term" value="C:plasma membrane"/>
    <property type="evidence" value="ECO:0007669"/>
    <property type="project" value="UniProtKB-SubCell"/>
</dbReference>
<proteinExistence type="predicted"/>
<dbReference type="PANTHER" id="PTHR45080">
    <property type="entry name" value="CONTACTIN 5"/>
    <property type="match status" value="1"/>
</dbReference>
<dbReference type="Gene3D" id="2.60.40.10">
    <property type="entry name" value="Immunoglobulins"/>
    <property type="match status" value="3"/>
</dbReference>
<keyword evidence="3" id="KW-0732">Signal</keyword>
<keyword evidence="11" id="KW-1185">Reference proteome</keyword>
<dbReference type="Pfam" id="PF07679">
    <property type="entry name" value="I-set"/>
    <property type="match status" value="1"/>
</dbReference>
<accession>A0A9J6FQG7</accession>
<dbReference type="SUPFAM" id="SSF48726">
    <property type="entry name" value="Immunoglobulin"/>
    <property type="match status" value="3"/>
</dbReference>